<proteinExistence type="predicted"/>
<comment type="caution">
    <text evidence="2">The sequence shown here is derived from an EMBL/GenBank/DDBJ whole genome shotgun (WGS) entry which is preliminary data.</text>
</comment>
<reference evidence="2 3" key="1">
    <citation type="journal article" date="2018" name="Evol. Lett.">
        <title>Horizontal gene cluster transfer increased hallucinogenic mushroom diversity.</title>
        <authorList>
            <person name="Reynolds H.T."/>
            <person name="Vijayakumar V."/>
            <person name="Gluck-Thaler E."/>
            <person name="Korotkin H.B."/>
            <person name="Matheny P.B."/>
            <person name="Slot J.C."/>
        </authorList>
    </citation>
    <scope>NUCLEOTIDE SEQUENCE [LARGE SCALE GENOMIC DNA]</scope>
    <source>
        <strain evidence="2 3">2629</strain>
    </source>
</reference>
<keyword evidence="1" id="KW-0472">Membrane</keyword>
<keyword evidence="1" id="KW-0812">Transmembrane</keyword>
<name>A0A409WZJ1_9AGAR</name>
<gene>
    <name evidence="2" type="ORF">CVT24_005879</name>
</gene>
<protein>
    <submittedName>
        <fullName evidence="2">Uncharacterized protein</fullName>
    </submittedName>
</protein>
<accession>A0A409WZJ1</accession>
<organism evidence="2 3">
    <name type="scientific">Panaeolus cyanescens</name>
    <dbReference type="NCBI Taxonomy" id="181874"/>
    <lineage>
        <taxon>Eukaryota</taxon>
        <taxon>Fungi</taxon>
        <taxon>Dikarya</taxon>
        <taxon>Basidiomycota</taxon>
        <taxon>Agaricomycotina</taxon>
        <taxon>Agaricomycetes</taxon>
        <taxon>Agaricomycetidae</taxon>
        <taxon>Agaricales</taxon>
        <taxon>Agaricineae</taxon>
        <taxon>Galeropsidaceae</taxon>
        <taxon>Panaeolus</taxon>
    </lineage>
</organism>
<keyword evidence="3" id="KW-1185">Reference proteome</keyword>
<evidence type="ECO:0000313" key="2">
    <source>
        <dbReference type="EMBL" id="PPQ83948.1"/>
    </source>
</evidence>
<dbReference type="InParanoid" id="A0A409WZJ1"/>
<dbReference type="Proteomes" id="UP000284842">
    <property type="component" value="Unassembled WGS sequence"/>
</dbReference>
<evidence type="ECO:0000256" key="1">
    <source>
        <dbReference type="SAM" id="Phobius"/>
    </source>
</evidence>
<evidence type="ECO:0000313" key="3">
    <source>
        <dbReference type="Proteomes" id="UP000284842"/>
    </source>
</evidence>
<sequence length="416" mass="45770">MRKEWMKGMKDSRKQGLNKNGCALLAMAPPPMAVFLDPLTTAALVIGMSRSPSGQKGGHRYLPSTSGLISGTAHLRRQSQKDGEIGECDHEMENRRITFRSLVRAHIRPIMLINACSGRLGVTLFNPGGGNIFTIKTAEDVVFLQKILAHIGSFCLVINGIFVLGEIFVLYAGSTAVVSTTSSSFSLVVSWTLSLARHVQEHYHLDHCGSRTGRWPSPLFRQIGTLTNNKFTSNSATILTYGPFSAIAIDSWAVVTTLLVPVMATKSKNREKTKKPAQFEVAKVRRGEDNYFTIQYTDRADEALKITLDLAIHHLNRQKSMPLGSEDSFEGEDRDNTLEDYIDAVVDVDDFKTLLPSDNESNTQDGDQSLQDMVLSSASMLKGAQHYDGLDDVIANMEGLRIKSENIDISVSTVEG</sequence>
<dbReference type="STRING" id="181874.A0A409WZJ1"/>
<keyword evidence="1" id="KW-1133">Transmembrane helix</keyword>
<dbReference type="AlphaFoldDB" id="A0A409WZJ1"/>
<dbReference type="EMBL" id="NHTK01004958">
    <property type="protein sequence ID" value="PPQ83948.1"/>
    <property type="molecule type" value="Genomic_DNA"/>
</dbReference>
<feature type="transmembrane region" description="Helical" evidence="1">
    <location>
        <begin position="238"/>
        <end position="264"/>
    </location>
</feature>